<gene>
    <name evidence="3" type="ORF">BC349_04200</name>
</gene>
<accession>A0ABR7M5A3</accession>
<dbReference type="PRINTS" id="PR00150">
    <property type="entry name" value="PEPCARBXLASE"/>
</dbReference>
<organism evidence="3 4">
    <name type="scientific">Flavihumibacter stibioxidans</name>
    <dbReference type="NCBI Taxonomy" id="1834163"/>
    <lineage>
        <taxon>Bacteria</taxon>
        <taxon>Pseudomonadati</taxon>
        <taxon>Bacteroidota</taxon>
        <taxon>Chitinophagia</taxon>
        <taxon>Chitinophagales</taxon>
        <taxon>Chitinophagaceae</taxon>
        <taxon>Flavihumibacter</taxon>
    </lineage>
</organism>
<evidence type="ECO:0000313" key="4">
    <source>
        <dbReference type="Proteomes" id="UP000765802"/>
    </source>
</evidence>
<dbReference type="SUPFAM" id="SSF51621">
    <property type="entry name" value="Phosphoenolpyruvate/pyruvate domain"/>
    <property type="match status" value="1"/>
</dbReference>
<dbReference type="Pfam" id="PF00311">
    <property type="entry name" value="PEPcase"/>
    <property type="match status" value="2"/>
</dbReference>
<evidence type="ECO:0000256" key="1">
    <source>
        <dbReference type="ARBA" id="ARBA00003670"/>
    </source>
</evidence>
<dbReference type="InterPro" id="IPR015813">
    <property type="entry name" value="Pyrv/PenolPyrv_kinase-like_dom"/>
</dbReference>
<reference evidence="3 4" key="1">
    <citation type="submission" date="2016-07" db="EMBL/GenBank/DDBJ databases">
        <title>Genome analysis of Flavihumibacter stibioxidans YS-17.</title>
        <authorList>
            <person name="Shi K."/>
            <person name="Han Y."/>
            <person name="Wang G."/>
        </authorList>
    </citation>
    <scope>NUCLEOTIDE SEQUENCE [LARGE SCALE GENOMIC DNA]</scope>
    <source>
        <strain evidence="3 4">YS-17</strain>
    </source>
</reference>
<dbReference type="EMBL" id="MBUA01000001">
    <property type="protein sequence ID" value="MBC6490157.1"/>
    <property type="molecule type" value="Genomic_DNA"/>
</dbReference>
<comment type="caution">
    <text evidence="3">The sequence shown here is derived from an EMBL/GenBank/DDBJ whole genome shotgun (WGS) entry which is preliminary data.</text>
</comment>
<evidence type="ECO:0000313" key="3">
    <source>
        <dbReference type="EMBL" id="MBC6490157.1"/>
    </source>
</evidence>
<keyword evidence="4" id="KW-1185">Reference proteome</keyword>
<name>A0ABR7M5A3_9BACT</name>
<dbReference type="InterPro" id="IPR021135">
    <property type="entry name" value="PEP_COase"/>
</dbReference>
<proteinExistence type="predicted"/>
<protein>
    <recommendedName>
        <fullName evidence="2">Phosphoenolpyruvate carboxylase</fullName>
    </recommendedName>
</protein>
<dbReference type="Proteomes" id="UP000765802">
    <property type="component" value="Unassembled WGS sequence"/>
</dbReference>
<sequence>MPSMDPAALQKFKSEVALKFQLYNSLFTSLPFHRIEKTGILLSMLLNVCEEGYKKKKSPVQIMDEFFSSHSSYRLEQEQTDLLFRFVQYVERQVVLFDALEDAAFSKVNDLSGTGTLKQLKSSLEQTDGDPAKSVQDDFCVRMVLTAHPTQFYPGSVLGIIHDLSKALQENNTSLVNTYLQQLGKTPFFKKQKPTPYDEAMSLIWYLDNVFYHAVGRILTYAANELTPWLQEDKPLLQMGFWPGGDRDGNPFVTAETTLQVASALRSSIVKQYYMDVRKLKRRLTFKETDQLIANLEKQLYNEVFGQVKQEDLDAGKMIQQLNQIRDTLVYQHNGLFAGSVDNLIQKIKAFGLYYASLDVRQDSSIHQSFYTMLAADGKVLPADYHKLDEGEKLKLLAGLSRLDESVMFRDPLHQDVIQSVRAIASIQEQNGETGCYRYIISQCNSAINVMEVYGIFLLAGWNKDSLTIDIVPLFETIDDLQRAGEIMEALYTFPAYRKHLEKRGRRQTIMLGFSDGTKDGGYLMANYSILEAKQALTALSAKYQIDVLFFDGRGGPPARGGGKTHKFYASMGNDVSGKEIQLTVQGQTISSNFGTIDSAQYNMEQLLNAGLSSSLRGNTRPTLEKNQQDLLLKLAEDGFDAYVSLKEHPVFVDYLAHASPLRFYAETNIGSRPAKRGSASRLSLKDLRAIPFVGAWSQLKQNVTGYYGVGTALQKAEQRGEWKLVKEMYQHSVFFKTLIDNCEMAMLKCYFPLTSHLADHPSFGEIWHMIYSEYELTRKYLFLLSGKNELMADYPVEQLSVSMRERIVLPLTTIQQYAITKVREMEGAAAKSKQAEMKATYEKLVMRCSFGIINAGRNSA</sequence>
<dbReference type="PANTHER" id="PTHR30523">
    <property type="entry name" value="PHOSPHOENOLPYRUVATE CARBOXYLASE"/>
    <property type="match status" value="1"/>
</dbReference>
<dbReference type="PANTHER" id="PTHR30523:SF6">
    <property type="entry name" value="PHOSPHOENOLPYRUVATE CARBOXYLASE"/>
    <property type="match status" value="1"/>
</dbReference>
<evidence type="ECO:0000256" key="2">
    <source>
        <dbReference type="ARBA" id="ARBA00022419"/>
    </source>
</evidence>
<comment type="function">
    <text evidence="1">Forms oxaloacetate, a four-carbon dicarboxylic acid source for the tricarboxylic acid cycle.</text>
</comment>
<dbReference type="RefSeq" id="WP_187255482.1">
    <property type="nucleotide sequence ID" value="NZ_JBHULF010000006.1"/>
</dbReference>